<keyword evidence="9" id="KW-1185">Reference proteome</keyword>
<protein>
    <submittedName>
        <fullName evidence="8">Flagellar motor switch protein FliN</fullName>
    </submittedName>
</protein>
<dbReference type="GO" id="GO:0006935">
    <property type="term" value="P:chemotaxis"/>
    <property type="evidence" value="ECO:0007669"/>
    <property type="project" value="UniProtKB-KW"/>
</dbReference>
<comment type="subcellular location">
    <subcellularLocation>
        <location evidence="1">Cell membrane</location>
        <topology evidence="1">Peripheral membrane protein</topology>
        <orientation evidence="1">Cytoplasmic side</orientation>
    </subcellularLocation>
</comment>
<dbReference type="EMBL" id="FQUL01000023">
    <property type="protein sequence ID" value="SHE77730.1"/>
    <property type="molecule type" value="Genomic_DNA"/>
</dbReference>
<dbReference type="InterPro" id="IPR001543">
    <property type="entry name" value="FliN-like_C"/>
</dbReference>
<dbReference type="GO" id="GO:0005886">
    <property type="term" value="C:plasma membrane"/>
    <property type="evidence" value="ECO:0007669"/>
    <property type="project" value="UniProtKB-SubCell"/>
</dbReference>
<evidence type="ECO:0000259" key="7">
    <source>
        <dbReference type="Pfam" id="PF01052"/>
    </source>
</evidence>
<feature type="domain" description="Flagellar motor switch protein FliN-like C-terminal" evidence="7">
    <location>
        <begin position="31"/>
        <end position="100"/>
    </location>
</feature>
<dbReference type="PANTHER" id="PTHR43484:SF1">
    <property type="entry name" value="FLAGELLAR MOTOR SWITCH PROTEIN FLIN"/>
    <property type="match status" value="1"/>
</dbReference>
<evidence type="ECO:0000256" key="5">
    <source>
        <dbReference type="ARBA" id="ARBA00022779"/>
    </source>
</evidence>
<evidence type="ECO:0000256" key="2">
    <source>
        <dbReference type="ARBA" id="ARBA00009226"/>
    </source>
</evidence>
<evidence type="ECO:0000313" key="9">
    <source>
        <dbReference type="Proteomes" id="UP000184295"/>
    </source>
</evidence>
<accession>A0A1M4W996</accession>
<proteinExistence type="inferred from homology"/>
<dbReference type="PRINTS" id="PR00956">
    <property type="entry name" value="FLGMOTORFLIN"/>
</dbReference>
<dbReference type="NCBIfam" id="TIGR02480">
    <property type="entry name" value="fliN"/>
    <property type="match status" value="1"/>
</dbReference>
<keyword evidence="8" id="KW-0966">Cell projection</keyword>
<dbReference type="PANTHER" id="PTHR43484">
    <property type="match status" value="1"/>
</dbReference>
<evidence type="ECO:0000256" key="1">
    <source>
        <dbReference type="ARBA" id="ARBA00004413"/>
    </source>
</evidence>
<dbReference type="InterPro" id="IPR036429">
    <property type="entry name" value="SpoA-like_sf"/>
</dbReference>
<organism evidence="8 9">
    <name type="scientific">Ferrithrix thermotolerans DSM 19514</name>
    <dbReference type="NCBI Taxonomy" id="1121881"/>
    <lineage>
        <taxon>Bacteria</taxon>
        <taxon>Bacillati</taxon>
        <taxon>Actinomycetota</taxon>
        <taxon>Acidimicrobiia</taxon>
        <taxon>Acidimicrobiales</taxon>
        <taxon>Acidimicrobiaceae</taxon>
        <taxon>Ferrithrix</taxon>
    </lineage>
</organism>
<comment type="similarity">
    <text evidence="2">Belongs to the FliN/MopA/SpaO family.</text>
</comment>
<keyword evidence="8" id="KW-0969">Cilium</keyword>
<dbReference type="InterPro" id="IPR012826">
    <property type="entry name" value="FliN"/>
</dbReference>
<sequence length="113" mass="12083">MEEALEMTDQAQREAAERRFGADRNLPLSVLKNVEMQVAVELGRAKMTVGALLALAAGDVIELDRSANAAVDVLVNGTLVAKGEVVVVDDEFGVRITEVVAREDMVTSAQEGQ</sequence>
<dbReference type="InterPro" id="IPR051469">
    <property type="entry name" value="FliN/MopA/SpaO"/>
</dbReference>
<gene>
    <name evidence="8" type="ORF">SAMN02745225_01594</name>
</gene>
<keyword evidence="3" id="KW-1003">Cell membrane</keyword>
<evidence type="ECO:0000256" key="3">
    <source>
        <dbReference type="ARBA" id="ARBA00022475"/>
    </source>
</evidence>
<dbReference type="Pfam" id="PF01052">
    <property type="entry name" value="FliMN_C"/>
    <property type="match status" value="1"/>
</dbReference>
<evidence type="ECO:0000256" key="6">
    <source>
        <dbReference type="ARBA" id="ARBA00023136"/>
    </source>
</evidence>
<dbReference type="SUPFAM" id="SSF101801">
    <property type="entry name" value="Surface presentation of antigens (SPOA)"/>
    <property type="match status" value="1"/>
</dbReference>
<evidence type="ECO:0000313" key="8">
    <source>
        <dbReference type="EMBL" id="SHE77730.1"/>
    </source>
</evidence>
<dbReference type="GO" id="GO:0009425">
    <property type="term" value="C:bacterial-type flagellum basal body"/>
    <property type="evidence" value="ECO:0007669"/>
    <property type="project" value="InterPro"/>
</dbReference>
<dbReference type="RefSeq" id="WP_245790369.1">
    <property type="nucleotide sequence ID" value="NZ_FQUL01000023.1"/>
</dbReference>
<dbReference type="Proteomes" id="UP000184295">
    <property type="component" value="Unassembled WGS sequence"/>
</dbReference>
<keyword evidence="6" id="KW-0472">Membrane</keyword>
<dbReference type="GO" id="GO:0003774">
    <property type="term" value="F:cytoskeletal motor activity"/>
    <property type="evidence" value="ECO:0007669"/>
    <property type="project" value="InterPro"/>
</dbReference>
<name>A0A1M4W996_9ACTN</name>
<dbReference type="STRING" id="1121881.SAMN02745225_01594"/>
<dbReference type="Gene3D" id="2.30.330.10">
    <property type="entry name" value="SpoA-like"/>
    <property type="match status" value="1"/>
</dbReference>
<keyword evidence="8" id="KW-0282">Flagellum</keyword>
<evidence type="ECO:0000256" key="4">
    <source>
        <dbReference type="ARBA" id="ARBA00022500"/>
    </source>
</evidence>
<keyword evidence="5" id="KW-0283">Flagellar rotation</keyword>
<dbReference type="GO" id="GO:0071973">
    <property type="term" value="P:bacterial-type flagellum-dependent cell motility"/>
    <property type="evidence" value="ECO:0007669"/>
    <property type="project" value="InterPro"/>
</dbReference>
<keyword evidence="4" id="KW-0145">Chemotaxis</keyword>
<reference evidence="9" key="1">
    <citation type="submission" date="2016-11" db="EMBL/GenBank/DDBJ databases">
        <authorList>
            <person name="Varghese N."/>
            <person name="Submissions S."/>
        </authorList>
    </citation>
    <scope>NUCLEOTIDE SEQUENCE [LARGE SCALE GENOMIC DNA]</scope>
    <source>
        <strain evidence="9">DSM 19514</strain>
    </source>
</reference>
<dbReference type="AlphaFoldDB" id="A0A1M4W996"/>
<dbReference type="InterPro" id="IPR001172">
    <property type="entry name" value="FliN_T3SS_HrcQb"/>
</dbReference>